<proteinExistence type="predicted"/>
<feature type="compositionally biased region" description="Basic and acidic residues" evidence="1">
    <location>
        <begin position="336"/>
        <end position="346"/>
    </location>
</feature>
<dbReference type="InterPro" id="IPR036465">
    <property type="entry name" value="vWFA_dom_sf"/>
</dbReference>
<sequence>MWVAIEVQRKTEWDSSTHVRRLFENEEDTVDVKGNIPSTEPHIASAALGKGGGVLHEDNAEERGISNGTKACIPGLDIGFIMGGCGSRDYQACANYATSIVRNLDMPKTGARVGTVIYSKRSIVLFDFKDNKTDIILQLNTIKYREKPNRALSTGQALELAQKRLFQNARRNSKKIAILVTGEKSQDDVIIPSKLMKDSGVIIYTVGVGEGYFLPQLESIASSPSYVYTEKVKGIGELATRMVEGVCKEKENIATKEGSKKVNVHDPITSYLNFIKGQNEPEPSWMGDSWEAALYQSDRDQEHETPQDEYNGDEDPPPGTPEYYEILVNGVPNGHYQEKQPIRDDYSPQDQYSEDRDQYEDEANDDDFLHRHGAYNNYRPGHGLYSNDGNNDDAHFGDSGRHDNFNDDISNDGNLNGGGANNNNNKNNNYNSGINNNNNNNYNSGSSNGRNTNNGNNNNAGTSNVGNNGFTNNGVNNNNGNSNNGGNDKGGNTNGGNNNGGNNGGNNNGGNTGGDNNGGNNYGGNNNGGNNNVGNNNGGNNNGGNNNGGNNNGGNNNGGNNNGGNNNGENNGGNNNGGNNNGGNNNGGNNNGGNNNGGNNNGENNGGNNNGGNNGGSGRPGLNPQGQVTTATTAPSSNPNESTTPTTGGQPGPNPQGQVTTATTAPSSNPNESTTPTTGPTTGTTALPPGVTTITTPATATTPLPPGVTTPAGTGEGPDGKGGGSSNPSPGKNGTGTMRPGGGGHGSPGNETEENEEESSDGWYPGGEAGIIMLPRVQPQVVFPYPIGAHPSLQRIPRPHRIRRPLSWPKYPYGPSHYRQTPYWPRPHPRRAPHQYPVWPRPPWGGSMMLNLNTETSGKKHFAGMPVRDHGTPLVGNKHILIVRSMFRIPTHCRFGAPVPGSRPFLFVKIGSRVALDVRAKAPRHDDKDEKKTNKKEMDDTLPTYPKNYPEYNNNFLRTVIQRHSARRRDEKRS</sequence>
<dbReference type="SMART" id="SM00327">
    <property type="entry name" value="VWA"/>
    <property type="match status" value="1"/>
</dbReference>
<dbReference type="SUPFAM" id="SSF53300">
    <property type="entry name" value="vWA-like"/>
    <property type="match status" value="1"/>
</dbReference>
<feature type="domain" description="VWFA" evidence="2">
    <location>
        <begin position="77"/>
        <end position="246"/>
    </location>
</feature>
<dbReference type="HOGENOM" id="CLU_304895_0_0_1"/>
<keyword evidence="4" id="KW-1185">Reference proteome</keyword>
<evidence type="ECO:0000313" key="3">
    <source>
        <dbReference type="EMBL" id="EDO46729.1"/>
    </source>
</evidence>
<gene>
    <name evidence="3" type="ORF">NEMVEDRAFT_v1g200128</name>
</gene>
<dbReference type="AlphaFoldDB" id="A7RPF8"/>
<feature type="compositionally biased region" description="Low complexity" evidence="1">
    <location>
        <begin position="421"/>
        <end position="486"/>
    </location>
</feature>
<dbReference type="OMA" id="HTINCTN"/>
<feature type="region of interest" description="Disordered" evidence="1">
    <location>
        <begin position="298"/>
        <end position="359"/>
    </location>
</feature>
<feature type="region of interest" description="Disordered" evidence="1">
    <location>
        <begin position="380"/>
        <end position="767"/>
    </location>
</feature>
<dbReference type="eggNOG" id="KOG1216">
    <property type="taxonomic scope" value="Eukaryota"/>
</dbReference>
<dbReference type="PANTHER" id="PTHR34587:SF2">
    <property type="entry name" value="G-PROTEIN COUPLED RECEPTORS FAMILY 1 PROFILE DOMAIN-CONTAINING PROTEIN"/>
    <property type="match status" value="1"/>
</dbReference>
<dbReference type="InParanoid" id="A7RPF8"/>
<reference evidence="3 4" key="1">
    <citation type="journal article" date="2007" name="Science">
        <title>Sea anemone genome reveals ancestral eumetazoan gene repertoire and genomic organization.</title>
        <authorList>
            <person name="Putnam N.H."/>
            <person name="Srivastava M."/>
            <person name="Hellsten U."/>
            <person name="Dirks B."/>
            <person name="Chapman J."/>
            <person name="Salamov A."/>
            <person name="Terry A."/>
            <person name="Shapiro H."/>
            <person name="Lindquist E."/>
            <person name="Kapitonov V.V."/>
            <person name="Jurka J."/>
            <person name="Genikhovich G."/>
            <person name="Grigoriev I.V."/>
            <person name="Lucas S.M."/>
            <person name="Steele R.E."/>
            <person name="Finnerty J.R."/>
            <person name="Technau U."/>
            <person name="Martindale M.Q."/>
            <person name="Rokhsar D.S."/>
        </authorList>
    </citation>
    <scope>NUCLEOTIDE SEQUENCE [LARGE SCALE GENOMIC DNA]</scope>
    <source>
        <strain evidence="4">CH2 X CH6</strain>
    </source>
</reference>
<dbReference type="PROSITE" id="PS50234">
    <property type="entry name" value="VWFA"/>
    <property type="match status" value="1"/>
</dbReference>
<dbReference type="Pfam" id="PF00092">
    <property type="entry name" value="VWA"/>
    <property type="match status" value="1"/>
</dbReference>
<accession>A7RPF8</accession>
<feature type="compositionally biased region" description="Low complexity" evidence="1">
    <location>
        <begin position="726"/>
        <end position="738"/>
    </location>
</feature>
<dbReference type="InterPro" id="IPR053216">
    <property type="entry name" value="Appressorial_penetr-assoc"/>
</dbReference>
<feature type="compositionally biased region" description="Basic and acidic residues" evidence="1">
    <location>
        <begin position="921"/>
        <end position="939"/>
    </location>
</feature>
<evidence type="ECO:0000313" key="4">
    <source>
        <dbReference type="Proteomes" id="UP000001593"/>
    </source>
</evidence>
<evidence type="ECO:0000256" key="1">
    <source>
        <dbReference type="SAM" id="MobiDB-lite"/>
    </source>
</evidence>
<dbReference type="CDD" id="cd01450">
    <property type="entry name" value="vWFA_subfamily_ECM"/>
    <property type="match status" value="1"/>
</dbReference>
<organism evidence="3 4">
    <name type="scientific">Nematostella vectensis</name>
    <name type="common">Starlet sea anemone</name>
    <dbReference type="NCBI Taxonomy" id="45351"/>
    <lineage>
        <taxon>Eukaryota</taxon>
        <taxon>Metazoa</taxon>
        <taxon>Cnidaria</taxon>
        <taxon>Anthozoa</taxon>
        <taxon>Hexacorallia</taxon>
        <taxon>Actiniaria</taxon>
        <taxon>Edwardsiidae</taxon>
        <taxon>Nematostella</taxon>
    </lineage>
</organism>
<feature type="region of interest" description="Disordered" evidence="1">
    <location>
        <begin position="921"/>
        <end position="948"/>
    </location>
</feature>
<feature type="compositionally biased region" description="Acidic residues" evidence="1">
    <location>
        <begin position="751"/>
        <end position="760"/>
    </location>
</feature>
<feature type="compositionally biased region" description="Low complexity" evidence="1">
    <location>
        <begin position="632"/>
        <end position="648"/>
    </location>
</feature>
<dbReference type="InterPro" id="IPR002035">
    <property type="entry name" value="VWF_A"/>
</dbReference>
<name>A7RPF8_NEMVE</name>
<feature type="compositionally biased region" description="Low complexity" evidence="1">
    <location>
        <begin position="655"/>
        <end position="702"/>
    </location>
</feature>
<dbReference type="STRING" id="45351.A7RPF8"/>
<evidence type="ECO:0000259" key="2">
    <source>
        <dbReference type="PROSITE" id="PS50234"/>
    </source>
</evidence>
<dbReference type="Proteomes" id="UP000001593">
    <property type="component" value="Unassembled WGS sequence"/>
</dbReference>
<protein>
    <recommendedName>
        <fullName evidence="2">VWFA domain-containing protein</fullName>
    </recommendedName>
</protein>
<dbReference type="PANTHER" id="PTHR34587">
    <property type="entry name" value="VWFA DOMAIN-CONTAINING PROTEIN"/>
    <property type="match status" value="1"/>
</dbReference>
<feature type="compositionally biased region" description="Basic and acidic residues" evidence="1">
    <location>
        <begin position="392"/>
        <end position="405"/>
    </location>
</feature>
<feature type="compositionally biased region" description="Gly residues" evidence="1">
    <location>
        <begin position="714"/>
        <end position="725"/>
    </location>
</feature>
<feature type="compositionally biased region" description="Gly residues" evidence="1">
    <location>
        <begin position="487"/>
        <end position="527"/>
    </location>
</feature>
<feature type="compositionally biased region" description="Gly residues" evidence="1">
    <location>
        <begin position="536"/>
        <end position="619"/>
    </location>
</feature>
<dbReference type="Gene3D" id="3.40.50.410">
    <property type="entry name" value="von Willebrand factor, type A domain"/>
    <property type="match status" value="1"/>
</dbReference>
<dbReference type="EMBL" id="DS469525">
    <property type="protein sequence ID" value="EDO46729.1"/>
    <property type="molecule type" value="Genomic_DNA"/>
</dbReference>